<feature type="transmembrane region" description="Helical" evidence="9">
    <location>
        <begin position="37"/>
        <end position="55"/>
    </location>
</feature>
<evidence type="ECO:0000256" key="9">
    <source>
        <dbReference type="SAM" id="Phobius"/>
    </source>
</evidence>
<dbReference type="GO" id="GO:0012505">
    <property type="term" value="C:endomembrane system"/>
    <property type="evidence" value="ECO:0007669"/>
    <property type="project" value="UniProtKB-SubCell"/>
</dbReference>
<keyword evidence="7" id="KW-0406">Ion transport</keyword>
<dbReference type="PANTHER" id="PTHR12263:SF0">
    <property type="entry name" value="V-TYPE PROTON ATPASE SUBUNIT"/>
    <property type="match status" value="1"/>
</dbReference>
<sequence length="88" mass="9812">MASFFHIVFVGAILAAIGAASWFLFPKGQNQTLLRTSTLLTLTACYLMWAITYLAQLHPLISRSPTMPLAFHLYIAAHVLIYFRPSAL</sequence>
<reference evidence="10 11" key="1">
    <citation type="submission" date="2016-06" db="EMBL/GenBank/DDBJ databases">
        <title>Evolution of pathogenesis and genome organization in the Tremellales.</title>
        <authorList>
            <person name="Cuomo C."/>
            <person name="Litvintseva A."/>
            <person name="Heitman J."/>
            <person name="Chen Y."/>
            <person name="Sun S."/>
            <person name="Springer D."/>
            <person name="Dromer F."/>
            <person name="Young S."/>
            <person name="Zeng Q."/>
            <person name="Chapman S."/>
            <person name="Gujja S."/>
            <person name="Saif S."/>
            <person name="Birren B."/>
        </authorList>
    </citation>
    <scope>NUCLEOTIDE SEQUENCE [LARGE SCALE GENOMIC DNA]</scope>
    <source>
        <strain evidence="10 11">CBS 6039</strain>
    </source>
</reference>
<evidence type="ECO:0000256" key="1">
    <source>
        <dbReference type="ARBA" id="ARBA00004127"/>
    </source>
</evidence>
<evidence type="ECO:0000256" key="3">
    <source>
        <dbReference type="ARBA" id="ARBA00022448"/>
    </source>
</evidence>
<evidence type="ECO:0000256" key="4">
    <source>
        <dbReference type="ARBA" id="ARBA00022692"/>
    </source>
</evidence>
<name>A0A1E3HW92_9TREE</name>
<keyword evidence="6 9" id="KW-1133">Transmembrane helix</keyword>
<comment type="similarity">
    <text evidence="2">Belongs to the V-ATPase e1/e2 subunit family.</text>
</comment>
<evidence type="ECO:0000256" key="8">
    <source>
        <dbReference type="ARBA" id="ARBA00023136"/>
    </source>
</evidence>
<keyword evidence="8 9" id="KW-0472">Membrane</keyword>
<comment type="caution">
    <text evidence="10">The sequence shown here is derived from an EMBL/GenBank/DDBJ whole genome shotgun (WGS) entry which is preliminary data.</text>
</comment>
<feature type="transmembrane region" description="Helical" evidence="9">
    <location>
        <begin position="67"/>
        <end position="83"/>
    </location>
</feature>
<dbReference type="InterPro" id="IPR008389">
    <property type="entry name" value="ATPase_V0-cplx_e1/e2_su"/>
</dbReference>
<evidence type="ECO:0000256" key="6">
    <source>
        <dbReference type="ARBA" id="ARBA00022989"/>
    </source>
</evidence>
<keyword evidence="3" id="KW-0813">Transport</keyword>
<gene>
    <name evidence="10" type="ORF">L202_02785</name>
</gene>
<evidence type="ECO:0000256" key="5">
    <source>
        <dbReference type="ARBA" id="ARBA00022781"/>
    </source>
</evidence>
<dbReference type="GO" id="GO:0007035">
    <property type="term" value="P:vacuolar acidification"/>
    <property type="evidence" value="ECO:0007669"/>
    <property type="project" value="TreeGrafter"/>
</dbReference>
<dbReference type="RefSeq" id="XP_018995159.1">
    <property type="nucleotide sequence ID" value="XM_019136490.1"/>
</dbReference>
<keyword evidence="11" id="KW-1185">Reference proteome</keyword>
<keyword evidence="4 9" id="KW-0812">Transmembrane</keyword>
<evidence type="ECO:0000313" key="10">
    <source>
        <dbReference type="EMBL" id="ODN80593.1"/>
    </source>
</evidence>
<keyword evidence="5" id="KW-0375">Hydrogen ion transport</keyword>
<comment type="subcellular location">
    <subcellularLocation>
        <location evidence="1">Endomembrane system</location>
        <topology evidence="1">Multi-pass membrane protein</topology>
    </subcellularLocation>
</comment>
<dbReference type="EMBL" id="AWGJ01000004">
    <property type="protein sequence ID" value="ODN80593.1"/>
    <property type="molecule type" value="Genomic_DNA"/>
</dbReference>
<dbReference type="PANTHER" id="PTHR12263">
    <property type="entry name" value="VACUOLAR ATP SYNTHASE SUBUNIT H"/>
    <property type="match status" value="1"/>
</dbReference>
<accession>A0A1E3HW92</accession>
<evidence type="ECO:0000313" key="11">
    <source>
        <dbReference type="Proteomes" id="UP000094065"/>
    </source>
</evidence>
<protein>
    <submittedName>
        <fullName evidence="10">V-type proton ATPase subunit E</fullName>
    </submittedName>
</protein>
<evidence type="ECO:0000256" key="2">
    <source>
        <dbReference type="ARBA" id="ARBA00008328"/>
    </source>
</evidence>
<dbReference type="STRING" id="1295533.A0A1E3HW92"/>
<proteinExistence type="inferred from homology"/>
<dbReference type="Pfam" id="PF05493">
    <property type="entry name" value="ATP_synt_H"/>
    <property type="match status" value="1"/>
</dbReference>
<dbReference type="Proteomes" id="UP000094065">
    <property type="component" value="Unassembled WGS sequence"/>
</dbReference>
<feature type="transmembrane region" description="Helical" evidence="9">
    <location>
        <begin position="6"/>
        <end position="25"/>
    </location>
</feature>
<dbReference type="GO" id="GO:0000220">
    <property type="term" value="C:vacuolar proton-transporting V-type ATPase, V0 domain"/>
    <property type="evidence" value="ECO:0007669"/>
    <property type="project" value="TreeGrafter"/>
</dbReference>
<evidence type="ECO:0000256" key="7">
    <source>
        <dbReference type="ARBA" id="ARBA00023065"/>
    </source>
</evidence>
<dbReference type="GeneID" id="30154094"/>
<dbReference type="AlphaFoldDB" id="A0A1E3HW92"/>
<organism evidence="10 11">
    <name type="scientific">Cryptococcus amylolentus CBS 6039</name>
    <dbReference type="NCBI Taxonomy" id="1295533"/>
    <lineage>
        <taxon>Eukaryota</taxon>
        <taxon>Fungi</taxon>
        <taxon>Dikarya</taxon>
        <taxon>Basidiomycota</taxon>
        <taxon>Agaricomycotina</taxon>
        <taxon>Tremellomycetes</taxon>
        <taxon>Tremellales</taxon>
        <taxon>Cryptococcaceae</taxon>
        <taxon>Cryptococcus</taxon>
    </lineage>
</organism>
<dbReference type="OrthoDB" id="1508846at2759"/>
<dbReference type="GO" id="GO:0046961">
    <property type="term" value="F:proton-transporting ATPase activity, rotational mechanism"/>
    <property type="evidence" value="ECO:0007669"/>
    <property type="project" value="InterPro"/>
</dbReference>